<name>A0A562QNM7_9BACI</name>
<feature type="transmembrane region" description="Helical" evidence="1">
    <location>
        <begin position="85"/>
        <end position="104"/>
    </location>
</feature>
<dbReference type="EMBL" id="VLKZ01000003">
    <property type="protein sequence ID" value="TWI57800.1"/>
    <property type="molecule type" value="Genomic_DNA"/>
</dbReference>
<dbReference type="AlphaFoldDB" id="A0A562QNM7"/>
<protein>
    <submittedName>
        <fullName evidence="2">Uncharacterized protein</fullName>
    </submittedName>
</protein>
<keyword evidence="1" id="KW-0472">Membrane</keyword>
<proteinExistence type="predicted"/>
<evidence type="ECO:0000313" key="3">
    <source>
        <dbReference type="Proteomes" id="UP000315711"/>
    </source>
</evidence>
<feature type="transmembrane region" description="Helical" evidence="1">
    <location>
        <begin position="51"/>
        <end position="73"/>
    </location>
</feature>
<evidence type="ECO:0000313" key="2">
    <source>
        <dbReference type="EMBL" id="TWI57800.1"/>
    </source>
</evidence>
<organism evidence="2 3">
    <name type="scientific">Halalkalibacter nanhaiisediminis</name>
    <dbReference type="NCBI Taxonomy" id="688079"/>
    <lineage>
        <taxon>Bacteria</taxon>
        <taxon>Bacillati</taxon>
        <taxon>Bacillota</taxon>
        <taxon>Bacilli</taxon>
        <taxon>Bacillales</taxon>
        <taxon>Bacillaceae</taxon>
        <taxon>Halalkalibacter</taxon>
    </lineage>
</organism>
<evidence type="ECO:0000256" key="1">
    <source>
        <dbReference type="SAM" id="Phobius"/>
    </source>
</evidence>
<keyword evidence="1" id="KW-1133">Transmembrane helix</keyword>
<comment type="caution">
    <text evidence="2">The sequence shown here is derived from an EMBL/GenBank/DDBJ whole genome shotgun (WGS) entry which is preliminary data.</text>
</comment>
<dbReference type="Proteomes" id="UP000315711">
    <property type="component" value="Unassembled WGS sequence"/>
</dbReference>
<feature type="transmembrane region" description="Helical" evidence="1">
    <location>
        <begin position="7"/>
        <end position="31"/>
    </location>
</feature>
<sequence>MNKNYKIIAVIFFIVNFFLIWVYTTISEFVVSLERLSELNGYMLTEEQEVMFFWAISIPMFLVQFIYLFFILIYFKKRQFKKYAIIYNVVGYSLLFLWFVFSVYRFTINGY</sequence>
<keyword evidence="1" id="KW-0812">Transmembrane</keyword>
<keyword evidence="3" id="KW-1185">Reference proteome</keyword>
<reference evidence="2 3" key="1">
    <citation type="journal article" date="2015" name="Stand. Genomic Sci.">
        <title>Genomic Encyclopedia of Bacterial and Archaeal Type Strains, Phase III: the genomes of soil and plant-associated and newly described type strains.</title>
        <authorList>
            <person name="Whitman W.B."/>
            <person name="Woyke T."/>
            <person name="Klenk H.P."/>
            <person name="Zhou Y."/>
            <person name="Lilburn T.G."/>
            <person name="Beck B.J."/>
            <person name="De Vos P."/>
            <person name="Vandamme P."/>
            <person name="Eisen J.A."/>
            <person name="Garrity G."/>
            <person name="Hugenholtz P."/>
            <person name="Kyrpides N.C."/>
        </authorList>
    </citation>
    <scope>NUCLEOTIDE SEQUENCE [LARGE SCALE GENOMIC DNA]</scope>
    <source>
        <strain evidence="2 3">CGMCC 1.10116</strain>
    </source>
</reference>
<accession>A0A562QNM7</accession>
<gene>
    <name evidence="2" type="ORF">IQ10_01128</name>
</gene>